<gene>
    <name evidence="7" type="ORF">AArcSl_0228</name>
</gene>
<evidence type="ECO:0000313" key="7">
    <source>
        <dbReference type="EMBL" id="AUX07883.1"/>
    </source>
</evidence>
<keyword evidence="4 6" id="KW-0173">Coenzyme A biosynthesis</keyword>
<keyword evidence="5 6" id="KW-0342">GTP-binding</keyword>
<comment type="pathway">
    <text evidence="6">Cofactor biosynthesis; coenzyme A biosynthesis.</text>
</comment>
<dbReference type="HAMAP" id="MF_00590">
    <property type="entry name" value="Dephospho_CoA_kinase_GTP_dep"/>
    <property type="match status" value="1"/>
</dbReference>
<keyword evidence="2 6" id="KW-0547">Nucleotide-binding</keyword>
<evidence type="ECO:0000256" key="1">
    <source>
        <dbReference type="ARBA" id="ARBA00022679"/>
    </source>
</evidence>
<protein>
    <recommendedName>
        <fullName evidence="6">GTP-dependent dephospho-CoA kinase</fullName>
        <ecNumber evidence="6">2.7.1.237</ecNumber>
    </recommendedName>
    <alternativeName>
        <fullName evidence="6">Dephospho-coenzyme A kinase</fullName>
        <shortName evidence="6">DPCK</shortName>
    </alternativeName>
</protein>
<dbReference type="PIRSF" id="PIRSF006533">
    <property type="entry name" value="UCP006533"/>
    <property type="match status" value="1"/>
</dbReference>
<dbReference type="UniPathway" id="UPA00241"/>
<dbReference type="GO" id="GO:0016301">
    <property type="term" value="F:kinase activity"/>
    <property type="evidence" value="ECO:0007669"/>
    <property type="project" value="UniProtKB-UniRule"/>
</dbReference>
<dbReference type="EMBL" id="CP025066">
    <property type="protein sequence ID" value="AUX07883.1"/>
    <property type="molecule type" value="Genomic_DNA"/>
</dbReference>
<dbReference type="Proteomes" id="UP000263012">
    <property type="component" value="Chromosome"/>
</dbReference>
<feature type="binding site" evidence="6">
    <location>
        <position position="68"/>
    </location>
    <ligand>
        <name>GTP</name>
        <dbReference type="ChEBI" id="CHEBI:37565"/>
    </ligand>
</feature>
<name>A0A343TFL1_9EURY</name>
<dbReference type="GO" id="GO:0005525">
    <property type="term" value="F:GTP binding"/>
    <property type="evidence" value="ECO:0007669"/>
    <property type="project" value="UniProtKB-UniRule"/>
</dbReference>
<dbReference type="GO" id="GO:0015937">
    <property type="term" value="P:coenzyme A biosynthetic process"/>
    <property type="evidence" value="ECO:0007669"/>
    <property type="project" value="UniProtKB-UniRule"/>
</dbReference>
<comment type="caution">
    <text evidence="6">Lacks conserved residue(s) required for the propagation of feature annotation.</text>
</comment>
<feature type="binding site" evidence="6">
    <location>
        <position position="86"/>
    </location>
    <ligand>
        <name>GTP</name>
        <dbReference type="ChEBI" id="CHEBI:37565"/>
    </ligand>
</feature>
<comment type="catalytic activity">
    <reaction evidence="6">
        <text>3'-dephospho-CoA + GTP = GDP + CoA + H(+)</text>
        <dbReference type="Rhea" id="RHEA:61156"/>
        <dbReference type="ChEBI" id="CHEBI:15378"/>
        <dbReference type="ChEBI" id="CHEBI:37565"/>
        <dbReference type="ChEBI" id="CHEBI:57287"/>
        <dbReference type="ChEBI" id="CHEBI:57328"/>
        <dbReference type="ChEBI" id="CHEBI:58189"/>
        <dbReference type="EC" id="2.7.1.237"/>
    </reaction>
</comment>
<dbReference type="EC" id="2.7.1.237" evidence="6"/>
<evidence type="ECO:0000256" key="2">
    <source>
        <dbReference type="ARBA" id="ARBA00022741"/>
    </source>
</evidence>
<dbReference type="PANTHER" id="PTHR40732:SF1">
    <property type="entry name" value="GTP-DEPENDENT DEPHOSPHO-COA KINASE"/>
    <property type="match status" value="1"/>
</dbReference>
<feature type="binding site" evidence="6">
    <location>
        <position position="67"/>
    </location>
    <ligand>
        <name>GTP</name>
        <dbReference type="ChEBI" id="CHEBI:37565"/>
    </ligand>
</feature>
<dbReference type="InterPro" id="IPR007164">
    <property type="entry name" value="GTP-dep_dephospho-CoA_kin"/>
</dbReference>
<evidence type="ECO:0000256" key="3">
    <source>
        <dbReference type="ARBA" id="ARBA00022777"/>
    </source>
</evidence>
<comment type="function">
    <text evidence="6">Catalyzes the GTP-dependent phosphorylation of the 3'-hydroxyl group of dephosphocoenzyme A to form coenzyme A (CoA).</text>
</comment>
<dbReference type="PANTHER" id="PTHR40732">
    <property type="entry name" value="UPF0218 PROTEIN TK1697"/>
    <property type="match status" value="1"/>
</dbReference>
<dbReference type="Pfam" id="PF04019">
    <property type="entry name" value="DUF359"/>
    <property type="match status" value="1"/>
</dbReference>
<keyword evidence="8" id="KW-1185">Reference proteome</keyword>
<keyword evidence="3 6" id="KW-0418">Kinase</keyword>
<organism evidence="7 8">
    <name type="scientific">Halalkaliarchaeum desulfuricum</name>
    <dbReference type="NCBI Taxonomy" id="2055893"/>
    <lineage>
        <taxon>Archaea</taxon>
        <taxon>Methanobacteriati</taxon>
        <taxon>Methanobacteriota</taxon>
        <taxon>Stenosarchaea group</taxon>
        <taxon>Halobacteria</taxon>
        <taxon>Halobacteriales</taxon>
        <taxon>Haloferacaceae</taxon>
        <taxon>Halalkaliarchaeum</taxon>
    </lineage>
</organism>
<feature type="binding site" evidence="6">
    <location>
        <position position="147"/>
    </location>
    <ligand>
        <name>GTP</name>
        <dbReference type="ChEBI" id="CHEBI:37565"/>
    </ligand>
</feature>
<keyword evidence="1 6" id="KW-0808">Transferase</keyword>
<evidence type="ECO:0000256" key="4">
    <source>
        <dbReference type="ARBA" id="ARBA00022993"/>
    </source>
</evidence>
<evidence type="ECO:0000313" key="8">
    <source>
        <dbReference type="Proteomes" id="UP000263012"/>
    </source>
</evidence>
<sequence length="209" mass="22150">MADLASDGGADDPTLLCLPDELRTELKDPLGAIYTDANELLSAIDEFAAEHGDSSNSRTPKLVAVGDVVTAHLLDTGRRPDLAVVDGRTERESAPESVLETIEDATDDCVGKTVENPAAVLRHELLVALREGLSSQEPTVVRVDGEEDLAALPAVLAVPVGSSVVYGQPGEGMVHVAVTDAVKREVRELLTKFDGDSEAAFRVLEPKRS</sequence>
<evidence type="ECO:0000256" key="6">
    <source>
        <dbReference type="HAMAP-Rule" id="MF_00590"/>
    </source>
</evidence>
<comment type="similarity">
    <text evidence="6">Belongs to the GTP-dependent DPCK family.</text>
</comment>
<proteinExistence type="inferred from homology"/>
<reference evidence="8" key="1">
    <citation type="submission" date="2017-11" db="EMBL/GenBank/DDBJ databases">
        <title>Phenotypic and genomic properties of facultatively anaerobic sulfur-reducing natronoarchaea from hypersaline soda lakes.</title>
        <authorList>
            <person name="Sorokin D.Y."/>
            <person name="Kublanov I.V."/>
            <person name="Roman P."/>
            <person name="Sinninghe Damste J.S."/>
            <person name="Golyshin P.N."/>
            <person name="Rojo D."/>
            <person name="Ciordia S."/>
            <person name="Mena M.D.C."/>
            <person name="Ferrer M."/>
            <person name="Messina E."/>
            <person name="Smedile F."/>
            <person name="La Spada G."/>
            <person name="La Cono V."/>
            <person name="Yakimov M.M."/>
        </authorList>
    </citation>
    <scope>NUCLEOTIDE SEQUENCE [LARGE SCALE GENOMIC DNA]</scope>
    <source>
        <strain evidence="8">AArc-Sl</strain>
    </source>
</reference>
<accession>A0A343TFL1</accession>
<feature type="binding site" evidence="6">
    <location>
        <position position="69"/>
    </location>
    <ligand>
        <name>GTP</name>
        <dbReference type="ChEBI" id="CHEBI:37565"/>
    </ligand>
</feature>
<evidence type="ECO:0000256" key="5">
    <source>
        <dbReference type="ARBA" id="ARBA00023134"/>
    </source>
</evidence>
<dbReference type="KEGG" id="hdf:AArcSl_0228"/>
<dbReference type="AlphaFoldDB" id="A0A343TFL1"/>